<feature type="region of interest" description="Disordered" evidence="1">
    <location>
        <begin position="1"/>
        <end position="62"/>
    </location>
</feature>
<organism evidence="3 4">
    <name type="scientific">Cristinia sonorae</name>
    <dbReference type="NCBI Taxonomy" id="1940300"/>
    <lineage>
        <taxon>Eukaryota</taxon>
        <taxon>Fungi</taxon>
        <taxon>Dikarya</taxon>
        <taxon>Basidiomycota</taxon>
        <taxon>Agaricomycotina</taxon>
        <taxon>Agaricomycetes</taxon>
        <taxon>Agaricomycetidae</taxon>
        <taxon>Agaricales</taxon>
        <taxon>Pleurotineae</taxon>
        <taxon>Stephanosporaceae</taxon>
        <taxon>Cristinia</taxon>
    </lineage>
</organism>
<comment type="caution">
    <text evidence="3">The sequence shown here is derived from an EMBL/GenBank/DDBJ whole genome shotgun (WGS) entry which is preliminary data.</text>
</comment>
<gene>
    <name evidence="3" type="ORF">BXZ70DRAFT_774716</name>
</gene>
<feature type="domain" description="DUF6593" evidence="2">
    <location>
        <begin position="89"/>
        <end position="244"/>
    </location>
</feature>
<sequence>MIVTESEWNTNGDESGERSPSLPPSISSRNRDPSSSQTRFRSPNPANINVQYGSEESPQRYEERTSQEAIVYTFVQQSFNSMLLTYQPAMLPLYHISNQMNCFIPSSYITIIRRGDSENGKYVGQFEMGVSVKKSTIIMDGKEKLTDAVFVTSKDRYKRRIFLWTWLNDESRHLSWSFEGPVKYCYLRSLQNAQSPMLATYTPCPLTPRADARPSPPTVLKVYPAGQDLFDHIIMSVLIMERKRLTPGNAASLMSWSLT</sequence>
<feature type="compositionally biased region" description="Polar residues" evidence="1">
    <location>
        <begin position="37"/>
        <end position="56"/>
    </location>
</feature>
<evidence type="ECO:0000313" key="3">
    <source>
        <dbReference type="EMBL" id="KAH8103143.1"/>
    </source>
</evidence>
<feature type="compositionally biased region" description="Polar residues" evidence="1">
    <location>
        <begin position="1"/>
        <end position="13"/>
    </location>
</feature>
<dbReference type="Proteomes" id="UP000813824">
    <property type="component" value="Unassembled WGS sequence"/>
</dbReference>
<evidence type="ECO:0000313" key="4">
    <source>
        <dbReference type="Proteomes" id="UP000813824"/>
    </source>
</evidence>
<dbReference type="Pfam" id="PF20236">
    <property type="entry name" value="DUF6593"/>
    <property type="match status" value="1"/>
</dbReference>
<accession>A0A8K0UUX4</accession>
<keyword evidence="4" id="KW-1185">Reference proteome</keyword>
<protein>
    <recommendedName>
        <fullName evidence="2">DUF6593 domain-containing protein</fullName>
    </recommendedName>
</protein>
<dbReference type="AlphaFoldDB" id="A0A8K0UUX4"/>
<dbReference type="OrthoDB" id="3174721at2759"/>
<evidence type="ECO:0000259" key="2">
    <source>
        <dbReference type="Pfam" id="PF20236"/>
    </source>
</evidence>
<dbReference type="InterPro" id="IPR046528">
    <property type="entry name" value="DUF6593"/>
</dbReference>
<proteinExistence type="predicted"/>
<evidence type="ECO:0000256" key="1">
    <source>
        <dbReference type="SAM" id="MobiDB-lite"/>
    </source>
</evidence>
<name>A0A8K0UUX4_9AGAR</name>
<reference evidence="3" key="1">
    <citation type="journal article" date="2021" name="New Phytol.">
        <title>Evolutionary innovations through gain and loss of genes in the ectomycorrhizal Boletales.</title>
        <authorList>
            <person name="Wu G."/>
            <person name="Miyauchi S."/>
            <person name="Morin E."/>
            <person name="Kuo A."/>
            <person name="Drula E."/>
            <person name="Varga T."/>
            <person name="Kohler A."/>
            <person name="Feng B."/>
            <person name="Cao Y."/>
            <person name="Lipzen A."/>
            <person name="Daum C."/>
            <person name="Hundley H."/>
            <person name="Pangilinan J."/>
            <person name="Johnson J."/>
            <person name="Barry K."/>
            <person name="LaButti K."/>
            <person name="Ng V."/>
            <person name="Ahrendt S."/>
            <person name="Min B."/>
            <person name="Choi I.G."/>
            <person name="Park H."/>
            <person name="Plett J.M."/>
            <person name="Magnuson J."/>
            <person name="Spatafora J.W."/>
            <person name="Nagy L.G."/>
            <person name="Henrissat B."/>
            <person name="Grigoriev I.V."/>
            <person name="Yang Z.L."/>
            <person name="Xu J."/>
            <person name="Martin F.M."/>
        </authorList>
    </citation>
    <scope>NUCLEOTIDE SEQUENCE</scope>
    <source>
        <strain evidence="3">KKN 215</strain>
    </source>
</reference>
<feature type="compositionally biased region" description="Low complexity" evidence="1">
    <location>
        <begin position="24"/>
        <end position="36"/>
    </location>
</feature>
<dbReference type="EMBL" id="JAEVFJ010000008">
    <property type="protein sequence ID" value="KAH8103143.1"/>
    <property type="molecule type" value="Genomic_DNA"/>
</dbReference>